<evidence type="ECO:0000313" key="1">
    <source>
        <dbReference type="EMBL" id="KAJ1121009.1"/>
    </source>
</evidence>
<gene>
    <name evidence="1" type="ORF">NDU88_009141</name>
</gene>
<comment type="caution">
    <text evidence="1">The sequence shown here is derived from an EMBL/GenBank/DDBJ whole genome shotgun (WGS) entry which is preliminary data.</text>
</comment>
<protein>
    <submittedName>
        <fullName evidence="1">Uncharacterized protein</fullName>
    </submittedName>
</protein>
<evidence type="ECO:0000313" key="2">
    <source>
        <dbReference type="Proteomes" id="UP001066276"/>
    </source>
</evidence>
<name>A0AAV7P2D9_PLEWA</name>
<dbReference type="EMBL" id="JANPWB010000012">
    <property type="protein sequence ID" value="KAJ1121009.1"/>
    <property type="molecule type" value="Genomic_DNA"/>
</dbReference>
<organism evidence="1 2">
    <name type="scientific">Pleurodeles waltl</name>
    <name type="common">Iberian ribbed newt</name>
    <dbReference type="NCBI Taxonomy" id="8319"/>
    <lineage>
        <taxon>Eukaryota</taxon>
        <taxon>Metazoa</taxon>
        <taxon>Chordata</taxon>
        <taxon>Craniata</taxon>
        <taxon>Vertebrata</taxon>
        <taxon>Euteleostomi</taxon>
        <taxon>Amphibia</taxon>
        <taxon>Batrachia</taxon>
        <taxon>Caudata</taxon>
        <taxon>Salamandroidea</taxon>
        <taxon>Salamandridae</taxon>
        <taxon>Pleurodelinae</taxon>
        <taxon>Pleurodeles</taxon>
    </lineage>
</organism>
<reference evidence="1" key="1">
    <citation type="journal article" date="2022" name="bioRxiv">
        <title>Sequencing and chromosome-scale assembly of the giantPleurodeles waltlgenome.</title>
        <authorList>
            <person name="Brown T."/>
            <person name="Elewa A."/>
            <person name="Iarovenko S."/>
            <person name="Subramanian E."/>
            <person name="Araus A.J."/>
            <person name="Petzold A."/>
            <person name="Susuki M."/>
            <person name="Suzuki K.-i.T."/>
            <person name="Hayashi T."/>
            <person name="Toyoda A."/>
            <person name="Oliveira C."/>
            <person name="Osipova E."/>
            <person name="Leigh N.D."/>
            <person name="Simon A."/>
            <person name="Yun M.H."/>
        </authorList>
    </citation>
    <scope>NUCLEOTIDE SEQUENCE</scope>
    <source>
        <strain evidence="1">20211129_DDA</strain>
        <tissue evidence="1">Liver</tissue>
    </source>
</reference>
<accession>A0AAV7P2D9</accession>
<proteinExistence type="predicted"/>
<keyword evidence="2" id="KW-1185">Reference proteome</keyword>
<dbReference type="Proteomes" id="UP001066276">
    <property type="component" value="Chromosome 8"/>
</dbReference>
<dbReference type="AlphaFoldDB" id="A0AAV7P2D9"/>
<sequence length="346" mass="38930">MADWGRSTRAQPHEGTPLGNLLQPSLRILTLGLLLATALSCWRCYHKQMGVRSFIPEFPLVGLPHCDPNTYFRACLLSLWTEAGIVTLSDCYELGTLILLMDPMGQTDLLAGHSLMYEALSWTFRDLWGQGDIEPLTPPILQLLLPMGAGSQLIAWFYRALNTMAGPPLGALGECGMADQGRDLLVVEWGRLLTYPPQRVSRNNQLKYIQYNYTHMIYLMQPRPCPPCVVLNADVLLMTWGCTHLCKYWEQVLAKFNVTLCHSMGNAVEICWGSSLGPSPISWDRFVDLALTLAKRRIVVAWKATVGPKVEMWVRDVMLRARAKERAQLRAESRAVRRPTIEDGDS</sequence>